<dbReference type="GO" id="GO:0043565">
    <property type="term" value="F:sequence-specific DNA binding"/>
    <property type="evidence" value="ECO:0007669"/>
    <property type="project" value="InterPro"/>
</dbReference>
<comment type="caution">
    <text evidence="7">The sequence shown here is derived from an EMBL/GenBank/DDBJ whole genome shotgun (WGS) entry which is preliminary data.</text>
</comment>
<feature type="domain" description="HSF-type DNA-binding" evidence="6">
    <location>
        <begin position="24"/>
        <end position="83"/>
    </location>
</feature>
<dbReference type="Proteomes" id="UP000537747">
    <property type="component" value="Unassembled WGS sequence"/>
</dbReference>
<feature type="compositionally biased region" description="Basic residues" evidence="5">
    <location>
        <begin position="94"/>
        <end position="107"/>
    </location>
</feature>
<proteinExistence type="inferred from homology"/>
<reference evidence="7 8" key="1">
    <citation type="submission" date="2019-09" db="EMBL/GenBank/DDBJ databases">
        <title>Bird 10,000 Genomes (B10K) Project - Family phase.</title>
        <authorList>
            <person name="Zhang G."/>
        </authorList>
    </citation>
    <scope>NUCLEOTIDE SEQUENCE [LARGE SCALE GENOMIC DNA]</scope>
    <source>
        <strain evidence="7">B10K-DU-002-82</strain>
    </source>
</reference>
<protein>
    <submittedName>
        <fullName evidence="7">HSF5 protein</fullName>
    </submittedName>
</protein>
<dbReference type="Gene3D" id="1.10.10.10">
    <property type="entry name" value="Winged helix-like DNA-binding domain superfamily/Winged helix DNA-binding domain"/>
    <property type="match status" value="1"/>
</dbReference>
<dbReference type="EMBL" id="VYZQ01145903">
    <property type="protein sequence ID" value="NXS23134.1"/>
    <property type="molecule type" value="Genomic_DNA"/>
</dbReference>
<accession>A0A7L2SRF4</accession>
<dbReference type="SUPFAM" id="SSF46785">
    <property type="entry name" value="Winged helix' DNA-binding domain"/>
    <property type="match status" value="1"/>
</dbReference>
<name>A0A7L2SRF4_9PASS</name>
<sequence>LFEQELLTPRGTHGVGGEGAAASPDAFKATQFSSFLCQLSCYSFHKAPGRLGVALPGDAGAWLYFKNPNFRHNHPDLLLCIKRCTGANRQRPAAGRRGRRSRRSRLQ</sequence>
<dbReference type="InterPro" id="IPR036388">
    <property type="entry name" value="WH-like_DNA-bd_sf"/>
</dbReference>
<keyword evidence="3" id="KW-0238">DNA-binding</keyword>
<evidence type="ECO:0000256" key="5">
    <source>
        <dbReference type="SAM" id="MobiDB-lite"/>
    </source>
</evidence>
<dbReference type="InterPro" id="IPR036390">
    <property type="entry name" value="WH_DNA-bd_sf"/>
</dbReference>
<dbReference type="OrthoDB" id="9396505at2759"/>
<evidence type="ECO:0000256" key="4">
    <source>
        <dbReference type="ARBA" id="ARBA00023242"/>
    </source>
</evidence>
<evidence type="ECO:0000313" key="8">
    <source>
        <dbReference type="Proteomes" id="UP000537747"/>
    </source>
</evidence>
<comment type="similarity">
    <text evidence="2">Belongs to the HSF family.</text>
</comment>
<feature type="non-terminal residue" evidence="7">
    <location>
        <position position="107"/>
    </location>
</feature>
<keyword evidence="4" id="KW-0539">Nucleus</keyword>
<dbReference type="InterPro" id="IPR000232">
    <property type="entry name" value="HSF_DNA-bd"/>
</dbReference>
<dbReference type="GO" id="GO:0005634">
    <property type="term" value="C:nucleus"/>
    <property type="evidence" value="ECO:0007669"/>
    <property type="project" value="UniProtKB-SubCell"/>
</dbReference>
<dbReference type="Pfam" id="PF00447">
    <property type="entry name" value="HSF_DNA-bind"/>
    <property type="match status" value="1"/>
</dbReference>
<gene>
    <name evidence="7" type="primary">Hsf5_2</name>
    <name evidence="7" type="ORF">MYSCRO_R09187</name>
</gene>
<feature type="non-terminal residue" evidence="7">
    <location>
        <position position="1"/>
    </location>
</feature>
<evidence type="ECO:0000313" key="7">
    <source>
        <dbReference type="EMBL" id="NXS23134.1"/>
    </source>
</evidence>
<dbReference type="GO" id="GO:0003700">
    <property type="term" value="F:DNA-binding transcription factor activity"/>
    <property type="evidence" value="ECO:0007669"/>
    <property type="project" value="InterPro"/>
</dbReference>
<comment type="subcellular location">
    <subcellularLocation>
        <location evidence="1">Nucleus</location>
    </subcellularLocation>
</comment>
<keyword evidence="8" id="KW-1185">Reference proteome</keyword>
<evidence type="ECO:0000256" key="2">
    <source>
        <dbReference type="ARBA" id="ARBA00006403"/>
    </source>
</evidence>
<evidence type="ECO:0000256" key="1">
    <source>
        <dbReference type="ARBA" id="ARBA00004123"/>
    </source>
</evidence>
<evidence type="ECO:0000256" key="3">
    <source>
        <dbReference type="ARBA" id="ARBA00023125"/>
    </source>
</evidence>
<organism evidence="7 8">
    <name type="scientific">Mystacornis crossleyi</name>
    <dbReference type="NCBI Taxonomy" id="98133"/>
    <lineage>
        <taxon>Eukaryota</taxon>
        <taxon>Metazoa</taxon>
        <taxon>Chordata</taxon>
        <taxon>Craniata</taxon>
        <taxon>Vertebrata</taxon>
        <taxon>Euteleostomi</taxon>
        <taxon>Archelosauria</taxon>
        <taxon>Archosauria</taxon>
        <taxon>Dinosauria</taxon>
        <taxon>Saurischia</taxon>
        <taxon>Theropoda</taxon>
        <taxon>Coelurosauria</taxon>
        <taxon>Aves</taxon>
        <taxon>Neognathae</taxon>
        <taxon>Neoaves</taxon>
        <taxon>Telluraves</taxon>
        <taxon>Australaves</taxon>
        <taxon>Passeriformes</taxon>
        <taxon>Sylvioidea</taxon>
        <taxon>Timaliidae</taxon>
        <taxon>Mystacornis</taxon>
    </lineage>
</organism>
<dbReference type="AlphaFoldDB" id="A0A7L2SRF4"/>
<evidence type="ECO:0000259" key="6">
    <source>
        <dbReference type="Pfam" id="PF00447"/>
    </source>
</evidence>
<feature type="region of interest" description="Disordered" evidence="5">
    <location>
        <begin position="88"/>
        <end position="107"/>
    </location>
</feature>